<reference evidence="1" key="1">
    <citation type="submission" date="2021-03" db="EMBL/GenBank/DDBJ databases">
        <authorList>
            <person name="Bekaert M."/>
        </authorList>
    </citation>
    <scope>NUCLEOTIDE SEQUENCE</scope>
</reference>
<dbReference type="EMBL" id="CAJPWZ010003321">
    <property type="protein sequence ID" value="CAG2257149.1"/>
    <property type="molecule type" value="Genomic_DNA"/>
</dbReference>
<name>A0A8S3VPG3_MYTED</name>
<protein>
    <submittedName>
        <fullName evidence="1">Uncharacterized protein</fullName>
    </submittedName>
</protein>
<dbReference type="Proteomes" id="UP000683360">
    <property type="component" value="Unassembled WGS sequence"/>
</dbReference>
<organism evidence="1 2">
    <name type="scientific">Mytilus edulis</name>
    <name type="common">Blue mussel</name>
    <dbReference type="NCBI Taxonomy" id="6550"/>
    <lineage>
        <taxon>Eukaryota</taxon>
        <taxon>Metazoa</taxon>
        <taxon>Spiralia</taxon>
        <taxon>Lophotrochozoa</taxon>
        <taxon>Mollusca</taxon>
        <taxon>Bivalvia</taxon>
        <taxon>Autobranchia</taxon>
        <taxon>Pteriomorphia</taxon>
        <taxon>Mytilida</taxon>
        <taxon>Mytiloidea</taxon>
        <taxon>Mytilidae</taxon>
        <taxon>Mytilinae</taxon>
        <taxon>Mytilus</taxon>
    </lineage>
</organism>
<accession>A0A8S3VPG3</accession>
<keyword evidence="2" id="KW-1185">Reference proteome</keyword>
<dbReference type="OrthoDB" id="6091863at2759"/>
<dbReference type="PANTHER" id="PTHR16897">
    <property type="entry name" value="OS10G0105400 PROTEIN"/>
    <property type="match status" value="1"/>
</dbReference>
<gene>
    <name evidence="1" type="ORF">MEDL_68463</name>
</gene>
<sequence length="2108" mass="237367">MSILDCSILPLIQHCSEIDCESSHNKWCTKCEQILLYKLNSTSKRCEATQKPSFDSCKITAVSEKNIRVSSNKNLLQCSLQKDFYGRFQVEHFEINLMANYEISIFQKIISTRPSFVPNELFGVTDVNIALEKISVLGTNNSISNKNVKQDTYPERIFINENITVSTNEVLTNGERLCLTVNVNGGGYLVSKNLIHHTTHNVSYEKTENLKSLCYIYDIVVPTHCNENNTCKEEPLVLSHRVTNSRIIDVSFKGWMDPYPSGGLTSLASGVETFEINIYEVVESTQNTLMRHSKSVGSKNITINTTSVTVELPAGKQMMLYCILLEVKDGASNAMYARRFVLYDNSSIIKINSRYPFSITSASKNTAFKWQTNHGYICYSWKNRFFNGKYKSNNPFRPIKSDSYGKLQGIYDQTKGLLPINGTQHVNGLTEFYYSLVQNNKDVLISDKVHNLTSETLCVHPVMNDGDIFTLKLQAKDIMNHTLNDSATVFIDRSVPEISDIWLVRDGQEQLYVHHSKDLSKMHIQFKSFDVHSGLKQVRWSFGIYENKTTLIDKTLPVKMIDKEEMCANVSTCYCPKIGNCSYTIYDDELTKLYFGNHNRRYFFTIAVINTAGLKAVEHIDILVDESPPEIGVVLEGPVGSPDIDYTRHDDITIHWHDFIDHESGIKLYRVALARVCLHNLKDLTIGIFNQTHIKETDTHFIKIRFPDKEGQYFVSILAYNNAMSPSNVVCSDGITLDKTVPEVANITLKHAQIKQSIACSSGTPWLINSDLSKVKLHRNSCRSVCTNTTTDTILSILPEDRETKHDLHTISEVFCTTLDRYNRDIIYTPSDLFDISWNIKEDLSQIGNVFIGFGSHVSEIDHPDILGYVEVQQYTRYIQHHPGLIGEEIIFIFIKVLNKAGLYRKIWFGPVLADESPPLCPHTIQPYVEDVYVVIKWTNSVLFDLEQKEEIGKIMFKFGTTDKFVTSFLEWNIKTHAGQCGPGYQCITYPVSRLQRYNTRFSSLFYAELHVYNYAGHYCTLTSLSIHLPSLFPPSSGIVLDVLPNSIRPYIDVDVIFDTNEYCFAWTGFDHLENVQLQVGIGTKRYIDNVIQFHSITENEDGMTCAILLNASIEVEYFVTIKASCSGGTHSDSSDGFIFLERNSVTSSMHVFHGDLCESKVKLESQISQFLSTNNTFDIYVKENLLPGSVYVLYSSKNVEILNTDVYIKQERRTSNKTIIHFLPITPSAKLSISFNNNHTNLTNSVDITLIECDTDQAVQLSRTLIPIHWSLERRYSQYISHFLAAVCRSFDNQCIDELIFTNIGNHSVYNFNGHFTEGYYKAAVRPCFGQTCLPYILSKEFAIETISNRLHNVEATVIPGILCANTTITASSFVCSDRKVTTYALAYRWAMFGDPQGQNMLSSWKILRNQTEIMRDSKIQDNYCFELPVYSYKHLFVCIDSFCVSGSYFQSCSAVNTFGDPNTYSKDILYDIDSNSHISRVLHEYDHSENIGNKLSELHYYEMDFAERDVKIGGFISGQSGMTINWFLMRNQKLPKQKCIFDSQCLLSKNTTGGHVNFENPYVNENGVFFICAILSTQQKLCSDGFLIDDTSPVGGEVSVKSYNGYVIDGSKISIHWSGFRGNRHALVLGYQSDIAGYQYAIGTSISTDDLVGYSSVGLATSAVAMDLQLKAGQIYFVTLRARNYLNKTVDVHSEGVIYDNTPPTVGGVKVGSSLAYFVTSHIISVQWHGIEDEESGISTIEIGIGSNNFSADVILFKEFEDNAEINVDGYFQDGHQYFAILKATNGAGLTSFTVSEAFVIDTTPPEIGLVIDVLVENSEEDVDFQTETNSISASWFGFQDPHSGVVFYRIGLGISPGNDDVMKFTYVGLQTYKSWTIHFFQGIRYFTTVEACNGAGLCSTATSNGVIIDNSPPVPGLVIVGAAGKHSRYISDKHTLHSSWIGFQDPHSGIDHFEVCIGTSIDTCDIAKPLNVQLTASFTKTSLNMSGGVSYFVSITACNKVNLCIKRSSPRFSVDDTAPVLIEKPHVSSIHQIYSNSLQIISDPSFIKVFWKYHDNESPITKTILSIQSNIDSHISVEDTIISNEGEYSIHLSQKYAETRGYIYR</sequence>
<proteinExistence type="predicted"/>
<comment type="caution">
    <text evidence="1">The sequence shown here is derived from an EMBL/GenBank/DDBJ whole genome shotgun (WGS) entry which is preliminary data.</text>
</comment>
<dbReference type="PANTHER" id="PTHR16897:SF2">
    <property type="entry name" value="OS03G0226600 PROTEIN"/>
    <property type="match status" value="1"/>
</dbReference>
<evidence type="ECO:0000313" key="2">
    <source>
        <dbReference type="Proteomes" id="UP000683360"/>
    </source>
</evidence>
<evidence type="ECO:0000313" key="1">
    <source>
        <dbReference type="EMBL" id="CAG2257149.1"/>
    </source>
</evidence>